<reference evidence="3" key="1">
    <citation type="submission" date="2016-10" db="EMBL/GenBank/DDBJ databases">
        <authorList>
            <person name="Varghese N."/>
            <person name="Submissions S."/>
        </authorList>
    </citation>
    <scope>NUCLEOTIDE SEQUENCE [LARGE SCALE GENOMIC DNA]</scope>
    <source>
        <strain evidence="3">CGMCC 1.6775</strain>
    </source>
</reference>
<dbReference type="Proteomes" id="UP000199339">
    <property type="component" value="Unassembled WGS sequence"/>
</dbReference>
<organism evidence="2 3">
    <name type="scientific">Marinobacter pelagius</name>
    <dbReference type="NCBI Taxonomy" id="379482"/>
    <lineage>
        <taxon>Bacteria</taxon>
        <taxon>Pseudomonadati</taxon>
        <taxon>Pseudomonadota</taxon>
        <taxon>Gammaproteobacteria</taxon>
        <taxon>Pseudomonadales</taxon>
        <taxon>Marinobacteraceae</taxon>
        <taxon>Marinobacter</taxon>
    </lineage>
</organism>
<feature type="compositionally biased region" description="Acidic residues" evidence="1">
    <location>
        <begin position="74"/>
        <end position="83"/>
    </location>
</feature>
<dbReference type="EMBL" id="FOUR01000002">
    <property type="protein sequence ID" value="SFM71419.1"/>
    <property type="molecule type" value="Genomic_DNA"/>
</dbReference>
<gene>
    <name evidence="2" type="ORF">SAMN04487961_0988</name>
</gene>
<feature type="compositionally biased region" description="Gly residues" evidence="1">
    <location>
        <begin position="84"/>
        <end position="99"/>
    </location>
</feature>
<evidence type="ECO:0000313" key="2">
    <source>
        <dbReference type="EMBL" id="SFM71419.1"/>
    </source>
</evidence>
<accession>A0A1I4T423</accession>
<name>A0A1I4T423_9GAMM</name>
<feature type="region of interest" description="Disordered" evidence="1">
    <location>
        <begin position="17"/>
        <end position="99"/>
    </location>
</feature>
<evidence type="ECO:0000313" key="3">
    <source>
        <dbReference type="Proteomes" id="UP000199339"/>
    </source>
</evidence>
<proteinExistence type="predicted"/>
<protein>
    <submittedName>
        <fullName evidence="2">Uncharacterized protein</fullName>
    </submittedName>
</protein>
<sequence>MSSKKVKVVYIKRVEDRDKQGRKTVIEAGTKAEMTPPQAKKAQHVVRVLKEDQPASQPAKVSGQPPAVGGDGDGTGDGDEGGEGDGTGAGEEGDGATGD</sequence>
<keyword evidence="3" id="KW-1185">Reference proteome</keyword>
<dbReference type="RefSeq" id="WP_091999622.1">
    <property type="nucleotide sequence ID" value="NZ_FOUR01000002.1"/>
</dbReference>
<dbReference type="AlphaFoldDB" id="A0A1I4T423"/>
<evidence type="ECO:0000256" key="1">
    <source>
        <dbReference type="SAM" id="MobiDB-lite"/>
    </source>
</evidence>